<reference evidence="2" key="1">
    <citation type="submission" date="2022-10" db="EMBL/GenBank/DDBJ databases">
        <title>Tapping the CABI collections for fungal endophytes: first genome assemblies for Collariella, Neodidymelliopsis, Ascochyta clinopodiicola, Didymella pomorum, Didymosphaeria variabile, Neocosmospora piperis and Neocucurbitaria cava.</title>
        <authorList>
            <person name="Hill R."/>
        </authorList>
    </citation>
    <scope>NUCLEOTIDE SEQUENCE</scope>
    <source>
        <strain evidence="2">IMI 355091</strain>
    </source>
</reference>
<dbReference type="EMBL" id="JAPEVA010000054">
    <property type="protein sequence ID" value="KAJ4403157.1"/>
    <property type="molecule type" value="Genomic_DNA"/>
</dbReference>
<keyword evidence="1" id="KW-0175">Coiled coil</keyword>
<accession>A0A9W9D763</accession>
<dbReference type="AlphaFoldDB" id="A0A9W9D763"/>
<organism evidence="2 3">
    <name type="scientific">Didymella pomorum</name>
    <dbReference type="NCBI Taxonomy" id="749634"/>
    <lineage>
        <taxon>Eukaryota</taxon>
        <taxon>Fungi</taxon>
        <taxon>Dikarya</taxon>
        <taxon>Ascomycota</taxon>
        <taxon>Pezizomycotina</taxon>
        <taxon>Dothideomycetes</taxon>
        <taxon>Pleosporomycetidae</taxon>
        <taxon>Pleosporales</taxon>
        <taxon>Pleosporineae</taxon>
        <taxon>Didymellaceae</taxon>
        <taxon>Didymella</taxon>
    </lineage>
</organism>
<evidence type="ECO:0000313" key="3">
    <source>
        <dbReference type="Proteomes" id="UP001140510"/>
    </source>
</evidence>
<dbReference type="OrthoDB" id="3676762at2759"/>
<comment type="caution">
    <text evidence="2">The sequence shown here is derived from an EMBL/GenBank/DDBJ whole genome shotgun (WGS) entry which is preliminary data.</text>
</comment>
<proteinExistence type="predicted"/>
<evidence type="ECO:0000256" key="1">
    <source>
        <dbReference type="SAM" id="Coils"/>
    </source>
</evidence>
<sequence>MITQDLKTAGKRLKSLQRKHKALQDTVEGTNKITVAAIDHSGKAECRKLCNAVYEHLPREVRDMVYIHLYSAKDDDENYIYSEYFEDSAALSNMLEHWRYAAFVGAEIHQEIGGSFFRHTIFTIPSNFGGLQQIPRWRTMDCARLGYLPADFACNIQADIDCNPCDLDKLPAGG</sequence>
<name>A0A9W9D763_9PLEO</name>
<keyword evidence="3" id="KW-1185">Reference proteome</keyword>
<dbReference type="Proteomes" id="UP001140510">
    <property type="component" value="Unassembled WGS sequence"/>
</dbReference>
<evidence type="ECO:0000313" key="2">
    <source>
        <dbReference type="EMBL" id="KAJ4403157.1"/>
    </source>
</evidence>
<gene>
    <name evidence="2" type="ORF">N0V91_006733</name>
</gene>
<feature type="coiled-coil region" evidence="1">
    <location>
        <begin position="6"/>
        <end position="33"/>
    </location>
</feature>
<protein>
    <submittedName>
        <fullName evidence="2">Uncharacterized protein</fullName>
    </submittedName>
</protein>